<dbReference type="HOGENOM" id="CLU_058171_5_1_1"/>
<dbReference type="GeneTree" id="ENSGT00950000183099"/>
<dbReference type="PANTHER" id="PTHR11489">
    <property type="entry name" value="40S RIBOSOMAL PROTEIN SA"/>
    <property type="match status" value="1"/>
</dbReference>
<reference evidence="3" key="3">
    <citation type="submission" date="2025-09" db="UniProtKB">
        <authorList>
            <consortium name="Ensembl"/>
        </authorList>
    </citation>
    <scope>IDENTIFICATION</scope>
    <source>
        <strain evidence="3">Isolate ISIS603380</strain>
    </source>
</reference>
<evidence type="ECO:0000256" key="2">
    <source>
        <dbReference type="ARBA" id="ARBA00023274"/>
    </source>
</evidence>
<keyword evidence="1" id="KW-0689">Ribosomal protein</keyword>
<dbReference type="STRING" id="9785.ENSLAFP00000024932"/>
<protein>
    <submittedName>
        <fullName evidence="3">Uncharacterized protein</fullName>
    </submittedName>
</protein>
<dbReference type="GO" id="GO:0015935">
    <property type="term" value="C:small ribosomal subunit"/>
    <property type="evidence" value="ECO:0007669"/>
    <property type="project" value="InterPro"/>
</dbReference>
<evidence type="ECO:0000256" key="1">
    <source>
        <dbReference type="ARBA" id="ARBA00022980"/>
    </source>
</evidence>
<name>G3UAS4_LOXAF</name>
<proteinExistence type="predicted"/>
<keyword evidence="2" id="KW-0687">Ribonucleoprotein</keyword>
<dbReference type="InParanoid" id="G3UAS4"/>
<dbReference type="GO" id="GO:0006412">
    <property type="term" value="P:translation"/>
    <property type="evidence" value="ECO:0007669"/>
    <property type="project" value="InterPro"/>
</dbReference>
<accession>G3UAS4</accession>
<dbReference type="AlphaFoldDB" id="G3UAS4"/>
<keyword evidence="4" id="KW-1185">Reference proteome</keyword>
<dbReference type="Proteomes" id="UP000007646">
    <property type="component" value="Unassembled WGS sequence"/>
</dbReference>
<dbReference type="eggNOG" id="KOG0830">
    <property type="taxonomic scope" value="Eukaryota"/>
</dbReference>
<reference evidence="3 4" key="1">
    <citation type="submission" date="2009-06" db="EMBL/GenBank/DDBJ databases">
        <title>The Genome Sequence of Loxodonta africana (African elephant).</title>
        <authorList>
            <person name="Di Palma F."/>
            <person name="Heiman D."/>
            <person name="Young S."/>
            <person name="Johnson J."/>
            <person name="Lander E.S."/>
            <person name="Lindblad-Toh K."/>
        </authorList>
    </citation>
    <scope>NUCLEOTIDE SEQUENCE [LARGE SCALE GENOMIC DNA]</scope>
    <source>
        <strain evidence="3 4">Isolate ISIS603380</strain>
    </source>
</reference>
<dbReference type="InterPro" id="IPR005707">
    <property type="entry name" value="Ribosomal_uS2_euk/arc"/>
</dbReference>
<dbReference type="InterPro" id="IPR023591">
    <property type="entry name" value="Ribosomal_uS2_flav_dom_sf"/>
</dbReference>
<dbReference type="GO" id="GO:0003735">
    <property type="term" value="F:structural constituent of ribosome"/>
    <property type="evidence" value="ECO:0007669"/>
    <property type="project" value="InterPro"/>
</dbReference>
<evidence type="ECO:0000313" key="3">
    <source>
        <dbReference type="Ensembl" id="ENSLAFP00000024932.1"/>
    </source>
</evidence>
<organism evidence="3 4">
    <name type="scientific">Loxodonta africana</name>
    <name type="common">African elephant</name>
    <dbReference type="NCBI Taxonomy" id="9785"/>
    <lineage>
        <taxon>Eukaryota</taxon>
        <taxon>Metazoa</taxon>
        <taxon>Chordata</taxon>
        <taxon>Craniata</taxon>
        <taxon>Vertebrata</taxon>
        <taxon>Euteleostomi</taxon>
        <taxon>Mammalia</taxon>
        <taxon>Eutheria</taxon>
        <taxon>Afrotheria</taxon>
        <taxon>Proboscidea</taxon>
        <taxon>Elephantidae</taxon>
        <taxon>Loxodonta</taxon>
    </lineage>
</organism>
<dbReference type="Ensembl" id="ENSLAFT00000033475.1">
    <property type="protein sequence ID" value="ENSLAFP00000024932.1"/>
    <property type="gene ID" value="ENSLAFG00000025607.1"/>
</dbReference>
<dbReference type="SUPFAM" id="SSF52313">
    <property type="entry name" value="Ribosomal protein S2"/>
    <property type="match status" value="1"/>
</dbReference>
<evidence type="ECO:0000313" key="4">
    <source>
        <dbReference type="Proteomes" id="UP000007646"/>
    </source>
</evidence>
<sequence>VSGSQLSLEMKEEDVLKCLAAGNHLSGTNLDFRMEQYIYKRKSDGIYTLNLKRTRRRFSMNLRIVTIENPVTVSAISSRDAGQSSVLKFAAVSGATPFGHFISGTFCNH</sequence>
<dbReference type="Gene3D" id="3.40.50.10490">
    <property type="entry name" value="Glucose-6-phosphate isomerase like protein, domain 1"/>
    <property type="match status" value="1"/>
</dbReference>
<reference evidence="3" key="2">
    <citation type="submission" date="2025-08" db="UniProtKB">
        <authorList>
            <consortium name="Ensembl"/>
        </authorList>
    </citation>
    <scope>IDENTIFICATION</scope>
    <source>
        <strain evidence="3">Isolate ISIS603380</strain>
    </source>
</reference>